<organism evidence="1 2">
    <name type="scientific">Lachnospira eligens</name>
    <dbReference type="NCBI Taxonomy" id="39485"/>
    <lineage>
        <taxon>Bacteria</taxon>
        <taxon>Bacillati</taxon>
        <taxon>Bacillota</taxon>
        <taxon>Clostridia</taxon>
        <taxon>Lachnospirales</taxon>
        <taxon>Lachnospiraceae</taxon>
        <taxon>Lachnospira</taxon>
    </lineage>
</organism>
<gene>
    <name evidence="1" type="ORF">ERS852492_00434</name>
</gene>
<evidence type="ECO:0000313" key="2">
    <source>
        <dbReference type="Proteomes" id="UP000095780"/>
    </source>
</evidence>
<reference evidence="1 2" key="1">
    <citation type="submission" date="2015-09" db="EMBL/GenBank/DDBJ databases">
        <authorList>
            <consortium name="Pathogen Informatics"/>
        </authorList>
    </citation>
    <scope>NUCLEOTIDE SEQUENCE [LARGE SCALE GENOMIC DNA]</scope>
    <source>
        <strain evidence="1 2">2789STDY5834878</strain>
    </source>
</reference>
<dbReference type="Proteomes" id="UP000095780">
    <property type="component" value="Unassembled WGS sequence"/>
</dbReference>
<sequence length="131" mass="15289">MVQTMKEYQKEYFEKEGYTIIDNMENAISAFCERYPQHTNVAEESILNDTNCDWVVLNDGSVAVLPGVLEKPVCEVSEYYGDNVFMLVSRVNKALQRAGQQEKAEAWNREYKEQQDYEAVWELARKYVTII</sequence>
<dbReference type="AlphaFoldDB" id="A0A174Z8I0"/>
<evidence type="ECO:0000313" key="1">
    <source>
        <dbReference type="EMBL" id="CUQ80291.1"/>
    </source>
</evidence>
<dbReference type="EMBL" id="CZBV01000001">
    <property type="protein sequence ID" value="CUQ80291.1"/>
    <property type="molecule type" value="Genomic_DNA"/>
</dbReference>
<accession>A0A174Z8I0</accession>
<proteinExistence type="predicted"/>
<protein>
    <submittedName>
        <fullName evidence="1">Uncharacterized protein</fullName>
    </submittedName>
</protein>
<name>A0A174Z8I0_9FIRM</name>
<dbReference type="RefSeq" id="WP_055285826.1">
    <property type="nucleotide sequence ID" value="NZ_CABIXW010000001.1"/>
</dbReference>